<keyword evidence="1" id="KW-0472">Membrane</keyword>
<sequence>MLSGRVVGVLVGLAGVLGVGFVVAPRVVAGWGAGGFSGEAEVREAFRGAFVEYWGSGDRGFSPAMDAVVDYWFRYHVVKAVLATILLFVLVVIAVLLWRRYFRDGGFGSAAGGIAITGAALFSLLLVLANVQGAIAPFASLFPMLTDGGGEVAGVLEQIGRLLHSGGSHPPALDTMVSGFARYHAAMAVESVAVAVVSLGLGVLWWARFAMTSEGRARLVFGSFGALTVLLTLGMIVVAVANTGNAAEPEAGLLTLVEGGW</sequence>
<comment type="caution">
    <text evidence="2">The sequence shown here is derived from an EMBL/GenBank/DDBJ whole genome shotgun (WGS) entry which is preliminary data.</text>
</comment>
<feature type="transmembrane region" description="Helical" evidence="1">
    <location>
        <begin position="110"/>
        <end position="135"/>
    </location>
</feature>
<keyword evidence="1" id="KW-1133">Transmembrane helix</keyword>
<accession>A0ABS4Q7T4</accession>
<feature type="transmembrane region" description="Helical" evidence="1">
    <location>
        <begin position="80"/>
        <end position="98"/>
    </location>
</feature>
<protein>
    <submittedName>
        <fullName evidence="2">Uncharacterized protein</fullName>
    </submittedName>
</protein>
<gene>
    <name evidence="2" type="ORF">BJ987_000657</name>
</gene>
<reference evidence="2 3" key="1">
    <citation type="submission" date="2021-03" db="EMBL/GenBank/DDBJ databases">
        <title>Sequencing the genomes of 1000 actinobacteria strains.</title>
        <authorList>
            <person name="Klenk H.-P."/>
        </authorList>
    </citation>
    <scope>NUCLEOTIDE SEQUENCE [LARGE SCALE GENOMIC DNA]</scope>
    <source>
        <strain evidence="2 3">DSM 45516</strain>
    </source>
</reference>
<evidence type="ECO:0000313" key="3">
    <source>
        <dbReference type="Proteomes" id="UP001519325"/>
    </source>
</evidence>
<evidence type="ECO:0000313" key="2">
    <source>
        <dbReference type="EMBL" id="MBP2187756.1"/>
    </source>
</evidence>
<organism evidence="2 3">
    <name type="scientific">Nocardia goodfellowii</name>
    <dbReference type="NCBI Taxonomy" id="882446"/>
    <lineage>
        <taxon>Bacteria</taxon>
        <taxon>Bacillati</taxon>
        <taxon>Actinomycetota</taxon>
        <taxon>Actinomycetes</taxon>
        <taxon>Mycobacteriales</taxon>
        <taxon>Nocardiaceae</taxon>
        <taxon>Nocardia</taxon>
    </lineage>
</organism>
<dbReference type="EMBL" id="JAGGMR010000001">
    <property type="protein sequence ID" value="MBP2187756.1"/>
    <property type="molecule type" value="Genomic_DNA"/>
</dbReference>
<keyword evidence="3" id="KW-1185">Reference proteome</keyword>
<keyword evidence="1" id="KW-0812">Transmembrane</keyword>
<name>A0ABS4Q7T4_9NOCA</name>
<dbReference type="RefSeq" id="WP_209884560.1">
    <property type="nucleotide sequence ID" value="NZ_JAGGMR010000001.1"/>
</dbReference>
<proteinExistence type="predicted"/>
<feature type="transmembrane region" description="Helical" evidence="1">
    <location>
        <begin position="219"/>
        <end position="241"/>
    </location>
</feature>
<dbReference type="Proteomes" id="UP001519325">
    <property type="component" value="Unassembled WGS sequence"/>
</dbReference>
<evidence type="ECO:0000256" key="1">
    <source>
        <dbReference type="SAM" id="Phobius"/>
    </source>
</evidence>
<feature type="transmembrane region" description="Helical" evidence="1">
    <location>
        <begin position="183"/>
        <end position="207"/>
    </location>
</feature>